<proteinExistence type="predicted"/>
<accession>A0A7G8PW79</accession>
<dbReference type="KEGG" id="alti:ALE3EI_2048"/>
<name>A0A7G8PW79_9FLAO</name>
<dbReference type="EMBL" id="CP052909">
    <property type="protein sequence ID" value="QNJ98595.1"/>
    <property type="molecule type" value="Genomic_DNA"/>
</dbReference>
<evidence type="ECO:0000256" key="1">
    <source>
        <dbReference type="SAM" id="Phobius"/>
    </source>
</evidence>
<feature type="transmembrane region" description="Helical" evidence="1">
    <location>
        <begin position="20"/>
        <end position="40"/>
    </location>
</feature>
<dbReference type="PROSITE" id="PS51257">
    <property type="entry name" value="PROKAR_LIPOPROTEIN"/>
    <property type="match status" value="1"/>
</dbReference>
<protein>
    <submittedName>
        <fullName evidence="2">Uncharacterized protein</fullName>
    </submittedName>
</protein>
<keyword evidence="1" id="KW-0472">Membrane</keyword>
<evidence type="ECO:0000313" key="3">
    <source>
        <dbReference type="Proteomes" id="UP000515514"/>
    </source>
</evidence>
<feature type="transmembrane region" description="Helical" evidence="1">
    <location>
        <begin position="46"/>
        <end position="67"/>
    </location>
</feature>
<gene>
    <name evidence="2" type="ORF">ALE3EI_2048</name>
</gene>
<dbReference type="AlphaFoldDB" id="A0A7G8PW79"/>
<organism evidence="2 3">
    <name type="scientific">Constantimarinum furrinae</name>
    <dbReference type="NCBI Taxonomy" id="2562285"/>
    <lineage>
        <taxon>Bacteria</taxon>
        <taxon>Pseudomonadati</taxon>
        <taxon>Bacteroidota</taxon>
        <taxon>Flavobacteriia</taxon>
        <taxon>Flavobacteriales</taxon>
        <taxon>Flavobacteriaceae</taxon>
        <taxon>Altibacter/Constantimarinum group</taxon>
        <taxon>Constantimarinum</taxon>
    </lineage>
</organism>
<evidence type="ECO:0000313" key="2">
    <source>
        <dbReference type="EMBL" id="QNJ98595.1"/>
    </source>
</evidence>
<sequence>MKAMSIQHLKGEFGDNLFMYIPLTIILQSCLGSIAAMMILAQGTTLVSGIELTICVILSMAYNAALLAQMKSDISFWLLMASLAGNSILIFVNLI</sequence>
<reference evidence="2 3" key="1">
    <citation type="submission" date="2020-04" db="EMBL/GenBank/DDBJ databases">
        <title>Genome sequence of Altibacter aquimarinus strain ALE3EI.</title>
        <authorList>
            <person name="Oh H.-M."/>
            <person name="Jang D."/>
        </authorList>
    </citation>
    <scope>NUCLEOTIDE SEQUENCE [LARGE SCALE GENOMIC DNA]</scope>
    <source>
        <strain evidence="2 3">ALE3EI</strain>
    </source>
</reference>
<keyword evidence="3" id="KW-1185">Reference proteome</keyword>
<keyword evidence="1" id="KW-0812">Transmembrane</keyword>
<keyword evidence="1" id="KW-1133">Transmembrane helix</keyword>
<dbReference type="Proteomes" id="UP000515514">
    <property type="component" value="Chromosome"/>
</dbReference>
<dbReference type="RefSeq" id="WP_233279954.1">
    <property type="nucleotide sequence ID" value="NZ_CP052909.1"/>
</dbReference>
<feature type="transmembrane region" description="Helical" evidence="1">
    <location>
        <begin position="74"/>
        <end position="94"/>
    </location>
</feature>